<feature type="transmembrane region" description="Helical" evidence="6">
    <location>
        <begin position="518"/>
        <end position="542"/>
    </location>
</feature>
<organism evidence="8 9">
    <name type="scientific">Robertmurraya mangrovi</name>
    <dbReference type="NCBI Taxonomy" id="3098077"/>
    <lineage>
        <taxon>Bacteria</taxon>
        <taxon>Bacillati</taxon>
        <taxon>Bacillota</taxon>
        <taxon>Bacilli</taxon>
        <taxon>Bacillales</taxon>
        <taxon>Bacillaceae</taxon>
        <taxon>Robertmurraya</taxon>
    </lineage>
</organism>
<feature type="transmembrane region" description="Helical" evidence="6">
    <location>
        <begin position="576"/>
        <end position="598"/>
    </location>
</feature>
<dbReference type="Proteomes" id="UP001290455">
    <property type="component" value="Unassembled WGS sequence"/>
</dbReference>
<reference evidence="8 9" key="1">
    <citation type="submission" date="2023-11" db="EMBL/GenBank/DDBJ databases">
        <title>Bacillus jintuensis, isolated from a mudflat on the Beibu Gulf coast.</title>
        <authorList>
            <person name="Li M."/>
        </authorList>
    </citation>
    <scope>NUCLEOTIDE SEQUENCE [LARGE SCALE GENOMIC DNA]</scope>
    <source>
        <strain evidence="8 9">31A1R</strain>
    </source>
</reference>
<dbReference type="RefSeq" id="WP_322446345.1">
    <property type="nucleotide sequence ID" value="NZ_JAXOFX010000005.1"/>
</dbReference>
<evidence type="ECO:0000313" key="8">
    <source>
        <dbReference type="EMBL" id="MDZ5472042.1"/>
    </source>
</evidence>
<dbReference type="PIRSF" id="PIRSF018968">
    <property type="entry name" value="ABC_permease_BceB"/>
    <property type="match status" value="1"/>
</dbReference>
<evidence type="ECO:0000256" key="5">
    <source>
        <dbReference type="ARBA" id="ARBA00023136"/>
    </source>
</evidence>
<feature type="transmembrane region" description="Helical" evidence="6">
    <location>
        <begin position="288"/>
        <end position="311"/>
    </location>
</feature>
<dbReference type="InterPro" id="IPR052536">
    <property type="entry name" value="ABC-4_Integral_Memb_Prot"/>
</dbReference>
<protein>
    <submittedName>
        <fullName evidence="8">ABC transporter permease</fullName>
    </submittedName>
</protein>
<feature type="transmembrane region" description="Helical" evidence="6">
    <location>
        <begin position="198"/>
        <end position="216"/>
    </location>
</feature>
<evidence type="ECO:0000256" key="1">
    <source>
        <dbReference type="ARBA" id="ARBA00004651"/>
    </source>
</evidence>
<keyword evidence="4 6" id="KW-1133">Transmembrane helix</keyword>
<name>A0ABU5IY74_9BACI</name>
<evidence type="ECO:0000256" key="2">
    <source>
        <dbReference type="ARBA" id="ARBA00022475"/>
    </source>
</evidence>
<keyword evidence="2 6" id="KW-1003">Cell membrane</keyword>
<dbReference type="InterPro" id="IPR027022">
    <property type="entry name" value="ABC_permease_BceB-typ"/>
</dbReference>
<comment type="caution">
    <text evidence="8">The sequence shown here is derived from an EMBL/GenBank/DDBJ whole genome shotgun (WGS) entry which is preliminary data.</text>
</comment>
<gene>
    <name evidence="8" type="ORF">SM124_09815</name>
</gene>
<feature type="domain" description="ABC3 transporter permease C-terminal" evidence="7">
    <location>
        <begin position="527"/>
        <end position="628"/>
    </location>
</feature>
<keyword evidence="5 6" id="KW-0472">Membrane</keyword>
<feature type="transmembrane region" description="Helical" evidence="6">
    <location>
        <begin position="228"/>
        <end position="254"/>
    </location>
</feature>
<feature type="transmembrane region" description="Helical" evidence="6">
    <location>
        <begin position="58"/>
        <end position="80"/>
    </location>
</feature>
<evidence type="ECO:0000256" key="3">
    <source>
        <dbReference type="ARBA" id="ARBA00022692"/>
    </source>
</evidence>
<feature type="transmembrane region" description="Helical" evidence="6">
    <location>
        <begin position="18"/>
        <end position="38"/>
    </location>
</feature>
<accession>A0ABU5IY74</accession>
<dbReference type="PANTHER" id="PTHR46795">
    <property type="entry name" value="ABC TRANSPORTER PERMEASE-RELATED-RELATED"/>
    <property type="match status" value="1"/>
</dbReference>
<dbReference type="EMBL" id="JAXOFX010000005">
    <property type="protein sequence ID" value="MDZ5472042.1"/>
    <property type="molecule type" value="Genomic_DNA"/>
</dbReference>
<dbReference type="PANTHER" id="PTHR46795:SF3">
    <property type="entry name" value="ABC TRANSPORTER PERMEASE"/>
    <property type="match status" value="1"/>
</dbReference>
<feature type="domain" description="ABC3 transporter permease C-terminal" evidence="7">
    <location>
        <begin position="61"/>
        <end position="180"/>
    </location>
</feature>
<feature type="transmembrane region" description="Helical" evidence="6">
    <location>
        <begin position="101"/>
        <end position="134"/>
    </location>
</feature>
<feature type="transmembrane region" description="Helical" evidence="6">
    <location>
        <begin position="154"/>
        <end position="177"/>
    </location>
</feature>
<evidence type="ECO:0000256" key="4">
    <source>
        <dbReference type="ARBA" id="ARBA00022989"/>
    </source>
</evidence>
<dbReference type="Pfam" id="PF02687">
    <property type="entry name" value="FtsX"/>
    <property type="match status" value="2"/>
</dbReference>
<evidence type="ECO:0000259" key="7">
    <source>
        <dbReference type="Pfam" id="PF02687"/>
    </source>
</evidence>
<proteinExistence type="inferred from homology"/>
<comment type="similarity">
    <text evidence="6">Belongs to the ABC-4 integral membrane protein family.</text>
</comment>
<dbReference type="InterPro" id="IPR003838">
    <property type="entry name" value="ABC3_permease_C"/>
</dbReference>
<evidence type="ECO:0000256" key="6">
    <source>
        <dbReference type="PIRNR" id="PIRNR018968"/>
    </source>
</evidence>
<keyword evidence="3 6" id="KW-0812">Transmembrane</keyword>
<feature type="transmembrane region" description="Helical" evidence="6">
    <location>
        <begin position="604"/>
        <end position="627"/>
    </location>
</feature>
<comment type="subcellular location">
    <subcellularLocation>
        <location evidence="1 6">Cell membrane</location>
        <topology evidence="1 6">Multi-pass membrane protein</topology>
    </subcellularLocation>
</comment>
<evidence type="ECO:0000313" key="9">
    <source>
        <dbReference type="Proteomes" id="UP001290455"/>
    </source>
</evidence>
<sequence>MTLFDIAKRNLKTNSKQYLLYFYPMVFSIVIYFTFVSLQYNEQIQASATTLGKIEPAFLMSSILLFIFAAIFIWYSNAYFTRKRKKEVALYSLFGMKKKQIAQLLFYENLILGMIALAIGIVIGTLLSKLFVMLLMKLMGFTLITSFTLSSKAVIQTIIAFMTIIMITSVYNYMLIYRHSLLQLFKAEKQGEKIPKSTSIMAIFSLLLLGTGYTLILQPSDSDIWSELGGLVFLGALLSMIVGTYFFLNSFILFTLKRLSNIKSVYLKGVNLVSISHLLFRIKGNVRILTVIALLSTFTLFATGTTFSLYYNLNNITDSNFPFSIIYTVQDEKKEKEIKNLINNSSQHDVKLSIKIPYLKGTGDLTSTSRYPSDYPVIVISETSFMEMGHHTPLDLGSNGALAFNDGNLDQNKDPYTNKDIQILNEKVKIISYEKYSLVNHSIFHFPIVISDALYQKLSTQLESKELQLYNITNEKQAKELTSKIQLTLYDSVRDPDFIQDNIFSSYYDQYQKGLETYGILIFISGFLGCIFLLATGSMLYYKQLTEAVQDQQRYQILQKIGMNQKQIRLSIAKQLVLVFLLPLLVAISHSTVIIQAISNFIQINMALPFAITIGLYIVMYFVYYLLTLSKYHSLVNK</sequence>
<keyword evidence="6" id="KW-0813">Transport</keyword>
<keyword evidence="9" id="KW-1185">Reference proteome</keyword>